<sequence length="90" mass="9727">METWHIVVKGRVQGVGYRVACAGQAGALGINGWVRNRHDGSVEVMAYGPPDRLEAFCNWMRRGPPDAQVNALVALPGAGEFEDFDCLPTA</sequence>
<dbReference type="NCBIfam" id="NF011004">
    <property type="entry name" value="PRK14430.1"/>
    <property type="match status" value="1"/>
</dbReference>
<evidence type="ECO:0000256" key="5">
    <source>
        <dbReference type="RuleBase" id="RU004168"/>
    </source>
</evidence>
<evidence type="ECO:0000256" key="1">
    <source>
        <dbReference type="ARBA" id="ARBA00005614"/>
    </source>
</evidence>
<dbReference type="PANTHER" id="PTHR47268:SF4">
    <property type="entry name" value="ACYLPHOSPHATASE"/>
    <property type="match status" value="1"/>
</dbReference>
<evidence type="ECO:0000313" key="7">
    <source>
        <dbReference type="EMBL" id="AJG21092.1"/>
    </source>
</evidence>
<evidence type="ECO:0000259" key="6">
    <source>
        <dbReference type="PROSITE" id="PS51160"/>
    </source>
</evidence>
<accession>A0A0C4Y6R8</accession>
<dbReference type="InterPro" id="IPR036046">
    <property type="entry name" value="Acylphosphatase-like_dom_sf"/>
</dbReference>
<dbReference type="KEGG" id="cbw:RR42_m3732"/>
<comment type="catalytic activity">
    <reaction evidence="3 4">
        <text>an acyl phosphate + H2O = a carboxylate + phosphate + H(+)</text>
        <dbReference type="Rhea" id="RHEA:14965"/>
        <dbReference type="ChEBI" id="CHEBI:15377"/>
        <dbReference type="ChEBI" id="CHEBI:15378"/>
        <dbReference type="ChEBI" id="CHEBI:29067"/>
        <dbReference type="ChEBI" id="CHEBI:43474"/>
        <dbReference type="ChEBI" id="CHEBI:59918"/>
        <dbReference type="EC" id="3.6.1.7"/>
    </reaction>
</comment>
<name>A0A0C4Y6R8_9BURK</name>
<dbReference type="RefSeq" id="WP_043349945.1">
    <property type="nucleotide sequence ID" value="NZ_CP010536.1"/>
</dbReference>
<keyword evidence="4 7" id="KW-0378">Hydrolase</keyword>
<dbReference type="Pfam" id="PF00708">
    <property type="entry name" value="Acylphosphatase"/>
    <property type="match status" value="1"/>
</dbReference>
<evidence type="ECO:0000256" key="2">
    <source>
        <dbReference type="ARBA" id="ARBA00012150"/>
    </source>
</evidence>
<dbReference type="PANTHER" id="PTHR47268">
    <property type="entry name" value="ACYLPHOSPHATASE"/>
    <property type="match status" value="1"/>
</dbReference>
<dbReference type="Gene3D" id="3.30.70.100">
    <property type="match status" value="1"/>
</dbReference>
<proteinExistence type="inferred from homology"/>
<feature type="domain" description="Acylphosphatase-like" evidence="6">
    <location>
        <begin position="3"/>
        <end position="88"/>
    </location>
</feature>
<dbReference type="EC" id="3.6.1.7" evidence="2 4"/>
<feature type="active site" evidence="4">
    <location>
        <position position="18"/>
    </location>
</feature>
<dbReference type="STRING" id="68895.RR42_m3732"/>
<dbReference type="GO" id="GO:0003998">
    <property type="term" value="F:acylphosphatase activity"/>
    <property type="evidence" value="ECO:0007669"/>
    <property type="project" value="UniProtKB-EC"/>
</dbReference>
<dbReference type="InterPro" id="IPR017968">
    <property type="entry name" value="Acylphosphatase_CS"/>
</dbReference>
<evidence type="ECO:0000256" key="4">
    <source>
        <dbReference type="PROSITE-ProRule" id="PRU00520"/>
    </source>
</evidence>
<dbReference type="OrthoDB" id="5295388at2"/>
<dbReference type="PROSITE" id="PS51160">
    <property type="entry name" value="ACYLPHOSPHATASE_3"/>
    <property type="match status" value="1"/>
</dbReference>
<evidence type="ECO:0000313" key="8">
    <source>
        <dbReference type="Proteomes" id="UP000031843"/>
    </source>
</evidence>
<protein>
    <recommendedName>
        <fullName evidence="2 4">acylphosphatase</fullName>
        <ecNumber evidence="2 4">3.6.1.7</ecNumber>
    </recommendedName>
</protein>
<dbReference type="EMBL" id="CP010536">
    <property type="protein sequence ID" value="AJG21092.1"/>
    <property type="molecule type" value="Genomic_DNA"/>
</dbReference>
<evidence type="ECO:0000256" key="3">
    <source>
        <dbReference type="ARBA" id="ARBA00047645"/>
    </source>
</evidence>
<dbReference type="InterPro" id="IPR001792">
    <property type="entry name" value="Acylphosphatase-like_dom"/>
</dbReference>
<dbReference type="Proteomes" id="UP000031843">
    <property type="component" value="Chromosome main"/>
</dbReference>
<dbReference type="SUPFAM" id="SSF54975">
    <property type="entry name" value="Acylphosphatase/BLUF domain-like"/>
    <property type="match status" value="1"/>
</dbReference>
<organism evidence="7 8">
    <name type="scientific">Cupriavidus basilensis</name>
    <dbReference type="NCBI Taxonomy" id="68895"/>
    <lineage>
        <taxon>Bacteria</taxon>
        <taxon>Pseudomonadati</taxon>
        <taxon>Pseudomonadota</taxon>
        <taxon>Betaproteobacteria</taxon>
        <taxon>Burkholderiales</taxon>
        <taxon>Burkholderiaceae</taxon>
        <taxon>Cupriavidus</taxon>
    </lineage>
</organism>
<dbReference type="PROSITE" id="PS00151">
    <property type="entry name" value="ACYLPHOSPHATASE_2"/>
    <property type="match status" value="1"/>
</dbReference>
<reference evidence="7 8" key="1">
    <citation type="journal article" date="2015" name="Genome Announc.">
        <title>Complete Genome Sequence of Cupriavidus basilensis 4G11, Isolated from the Oak Ridge Field Research Center Site.</title>
        <authorList>
            <person name="Ray J."/>
            <person name="Waters R.J."/>
            <person name="Skerker J.M."/>
            <person name="Kuehl J.V."/>
            <person name="Price M.N."/>
            <person name="Huang J."/>
            <person name="Chakraborty R."/>
            <person name="Arkin A.P."/>
            <person name="Deutschbauer A."/>
        </authorList>
    </citation>
    <scope>NUCLEOTIDE SEQUENCE [LARGE SCALE GENOMIC DNA]</scope>
    <source>
        <strain evidence="7">4G11</strain>
    </source>
</reference>
<dbReference type="InterPro" id="IPR020456">
    <property type="entry name" value="Acylphosphatase"/>
</dbReference>
<dbReference type="AlphaFoldDB" id="A0A0C4Y6R8"/>
<comment type="similarity">
    <text evidence="1 5">Belongs to the acylphosphatase family.</text>
</comment>
<gene>
    <name evidence="7" type="ORF">RR42_m3732</name>
</gene>
<keyword evidence="8" id="KW-1185">Reference proteome</keyword>
<dbReference type="PRINTS" id="PR00112">
    <property type="entry name" value="ACYLPHPHTASE"/>
</dbReference>
<feature type="active site" evidence="4">
    <location>
        <position position="36"/>
    </location>
</feature>